<dbReference type="InterPro" id="IPR021109">
    <property type="entry name" value="Peptidase_aspartic_dom_sf"/>
</dbReference>
<evidence type="ECO:0000313" key="8">
    <source>
        <dbReference type="RefSeq" id="XP_017304232.1"/>
    </source>
</evidence>
<dbReference type="SMART" id="SM00343">
    <property type="entry name" value="ZnF_C2HC"/>
    <property type="match status" value="2"/>
</dbReference>
<dbReference type="SUPFAM" id="SSF57756">
    <property type="entry name" value="Retrovirus zinc finger-like domains"/>
    <property type="match status" value="1"/>
</dbReference>
<dbReference type="Pfam" id="PF00078">
    <property type="entry name" value="RVT_1"/>
    <property type="match status" value="1"/>
</dbReference>
<evidence type="ECO:0000256" key="3">
    <source>
        <dbReference type="ARBA" id="ARBA00022722"/>
    </source>
</evidence>
<organism evidence="7 8">
    <name type="scientific">Diaphorina citri</name>
    <name type="common">Asian citrus psyllid</name>
    <dbReference type="NCBI Taxonomy" id="121845"/>
    <lineage>
        <taxon>Eukaryota</taxon>
        <taxon>Metazoa</taxon>
        <taxon>Ecdysozoa</taxon>
        <taxon>Arthropoda</taxon>
        <taxon>Hexapoda</taxon>
        <taxon>Insecta</taxon>
        <taxon>Pterygota</taxon>
        <taxon>Neoptera</taxon>
        <taxon>Paraneoptera</taxon>
        <taxon>Hemiptera</taxon>
        <taxon>Sternorrhyncha</taxon>
        <taxon>Psylloidea</taxon>
        <taxon>Psyllidae</taxon>
        <taxon>Diaphorininae</taxon>
        <taxon>Diaphorina</taxon>
    </lineage>
</organism>
<keyword evidence="2" id="KW-0548">Nucleotidyltransferase</keyword>
<proteinExistence type="predicted"/>
<dbReference type="GeneID" id="108253916"/>
<dbReference type="InterPro" id="IPR043128">
    <property type="entry name" value="Rev_trsase/Diguanyl_cyclase"/>
</dbReference>
<keyword evidence="3" id="KW-0540">Nuclease</keyword>
<dbReference type="Gene3D" id="3.30.70.270">
    <property type="match status" value="1"/>
</dbReference>
<dbReference type="RefSeq" id="XP_017304232.1">
    <property type="nucleotide sequence ID" value="XM_017448743.2"/>
</dbReference>
<dbReference type="SUPFAM" id="SSF50630">
    <property type="entry name" value="Acid proteases"/>
    <property type="match status" value="1"/>
</dbReference>
<dbReference type="Gene3D" id="4.10.60.10">
    <property type="entry name" value="Zinc finger, CCHC-type"/>
    <property type="match status" value="1"/>
</dbReference>
<sequence>MSSAEDRNQTAQMSMQGTVFTIDLFSDNLNWTRWVQRLEAAFRIFNITDNVKQRDYLLHYMGSKTFDLLCDKLSPENPTDKTYSQIVDILKRHFSPEPLEIVENFRFHKRVQTDGESVKDFFTSLQKLSTTCKFGPYLDTALRNQFVFGLRDQTIQSRLLEVENLTVKSAFDKAYSMELCASSATEIQKGNASSNEVITKLQVKHGGISGGGDVSTKVKKTTVGTALPGKRTACYRCGSPDHFADKCKVKSKVCKFCKRRGHLDTVCLKRVGNPVLNIGETSDPSDTDLDEVVGNVESLHHSSDLHEDTDRNTSQDTCDIHTMTSSKTRRTKIHVVLNTNSQDVKYEIDTGASISVMGLKYFRSIFPKTELKETDLILVSYCNTKVKVLGVVNVKVTYNNITKYLNLYIVNLDKDPIVGREWLYEIPLDWAEIWRDNNYVQNIDTESGNVDKRVKDLLSRYPIITAEGVGKMNHIQARLTLRPNSKPVFCKARKPPFALLPKIEEELENLVEQGILVKVNSSEWATPIVPVMKPNGAVRICGDFKVTLNKHLQVDDHPLPTIDELFSSLAGGEKFSKMDLSQAYLHMPIHDEDTHLLTLNTHKGLFMPTRLMFGISPAPAIWQREIEKVIKGIPGVGVYLDDMYVTGPDDATHLDRLKQVFERLNEYNLRLNVKKSVFLQSELEYCGLWVHNM</sequence>
<name>A0A1S4EQA3_DIACI</name>
<dbReference type="KEGG" id="dci:108253916"/>
<dbReference type="AlphaFoldDB" id="A0A1S4EQA3"/>
<dbReference type="PROSITE" id="PS50158">
    <property type="entry name" value="ZF_CCHC"/>
    <property type="match status" value="1"/>
</dbReference>
<dbReference type="PaxDb" id="121845-A0A1S4EQA3"/>
<dbReference type="PANTHER" id="PTHR37984">
    <property type="entry name" value="PROTEIN CBG26694"/>
    <property type="match status" value="1"/>
</dbReference>
<dbReference type="PANTHER" id="PTHR37984:SF5">
    <property type="entry name" value="PROTEIN NYNRIN-LIKE"/>
    <property type="match status" value="1"/>
</dbReference>
<feature type="domain" description="CCHC-type" evidence="6">
    <location>
        <begin position="234"/>
        <end position="248"/>
    </location>
</feature>
<keyword evidence="7" id="KW-1185">Reference proteome</keyword>
<evidence type="ECO:0000259" key="6">
    <source>
        <dbReference type="PROSITE" id="PS50158"/>
    </source>
</evidence>
<dbReference type="InterPro" id="IPR036875">
    <property type="entry name" value="Znf_CCHC_sf"/>
</dbReference>
<evidence type="ECO:0000256" key="4">
    <source>
        <dbReference type="ARBA" id="ARBA00022759"/>
    </source>
</evidence>
<dbReference type="Proteomes" id="UP000079169">
    <property type="component" value="Unplaced"/>
</dbReference>
<dbReference type="InterPro" id="IPR050951">
    <property type="entry name" value="Retrovirus_Pol_polyprotein"/>
</dbReference>
<dbReference type="OMA" id="KNIHEME"/>
<dbReference type="SUPFAM" id="SSF56672">
    <property type="entry name" value="DNA/RNA polymerases"/>
    <property type="match status" value="1"/>
</dbReference>
<keyword evidence="5" id="KW-0479">Metal-binding</keyword>
<evidence type="ECO:0000256" key="2">
    <source>
        <dbReference type="ARBA" id="ARBA00022695"/>
    </source>
</evidence>
<accession>A0A1S4EQA3</accession>
<dbReference type="Gene3D" id="2.40.70.10">
    <property type="entry name" value="Acid Proteases"/>
    <property type="match status" value="1"/>
</dbReference>
<evidence type="ECO:0000313" key="7">
    <source>
        <dbReference type="Proteomes" id="UP000079169"/>
    </source>
</evidence>
<dbReference type="CDD" id="cd01647">
    <property type="entry name" value="RT_LTR"/>
    <property type="match status" value="1"/>
</dbReference>
<dbReference type="InterPro" id="IPR043502">
    <property type="entry name" value="DNA/RNA_pol_sf"/>
</dbReference>
<dbReference type="GO" id="GO:0003676">
    <property type="term" value="F:nucleic acid binding"/>
    <property type="evidence" value="ECO:0007669"/>
    <property type="project" value="InterPro"/>
</dbReference>
<dbReference type="GO" id="GO:0004519">
    <property type="term" value="F:endonuclease activity"/>
    <property type="evidence" value="ECO:0007669"/>
    <property type="project" value="UniProtKB-KW"/>
</dbReference>
<gene>
    <name evidence="8" type="primary">LOC108253916</name>
</gene>
<dbReference type="GO" id="GO:0008270">
    <property type="term" value="F:zinc ion binding"/>
    <property type="evidence" value="ECO:0007669"/>
    <property type="project" value="UniProtKB-KW"/>
</dbReference>
<keyword evidence="5" id="KW-0863">Zinc-finger</keyword>
<dbReference type="InterPro" id="IPR000477">
    <property type="entry name" value="RT_dom"/>
</dbReference>
<reference evidence="8" key="1">
    <citation type="submission" date="2025-08" db="UniProtKB">
        <authorList>
            <consortium name="RefSeq"/>
        </authorList>
    </citation>
    <scope>IDENTIFICATION</scope>
</reference>
<evidence type="ECO:0000256" key="1">
    <source>
        <dbReference type="ARBA" id="ARBA00022679"/>
    </source>
</evidence>
<evidence type="ECO:0000256" key="5">
    <source>
        <dbReference type="PROSITE-ProRule" id="PRU00047"/>
    </source>
</evidence>
<keyword evidence="5" id="KW-0862">Zinc</keyword>
<keyword evidence="4" id="KW-0255">Endonuclease</keyword>
<keyword evidence="1" id="KW-0808">Transferase</keyword>
<dbReference type="STRING" id="121845.A0A1S4EQA3"/>
<dbReference type="InterPro" id="IPR001878">
    <property type="entry name" value="Znf_CCHC"/>
</dbReference>
<dbReference type="GO" id="GO:0071897">
    <property type="term" value="P:DNA biosynthetic process"/>
    <property type="evidence" value="ECO:0007669"/>
    <property type="project" value="UniProtKB-ARBA"/>
</dbReference>
<dbReference type="Gene3D" id="3.10.10.10">
    <property type="entry name" value="HIV Type 1 Reverse Transcriptase, subunit A, domain 1"/>
    <property type="match status" value="1"/>
</dbReference>
<dbReference type="GO" id="GO:0016779">
    <property type="term" value="F:nucleotidyltransferase activity"/>
    <property type="evidence" value="ECO:0007669"/>
    <property type="project" value="UniProtKB-KW"/>
</dbReference>
<dbReference type="Pfam" id="PF00098">
    <property type="entry name" value="zf-CCHC"/>
    <property type="match status" value="1"/>
</dbReference>
<keyword evidence="4" id="KW-0378">Hydrolase</keyword>
<protein>
    <submittedName>
        <fullName evidence="8">Uncharacterized protein K02A2.6-like</fullName>
    </submittedName>
</protein>